<dbReference type="SUPFAM" id="SSF88946">
    <property type="entry name" value="Sigma2 domain of RNA polymerase sigma factors"/>
    <property type="match status" value="1"/>
</dbReference>
<dbReference type="Proteomes" id="UP001164693">
    <property type="component" value="Chromosome"/>
</dbReference>
<dbReference type="NCBIfam" id="TIGR02937">
    <property type="entry name" value="sigma70-ECF"/>
    <property type="match status" value="1"/>
</dbReference>
<dbReference type="InterPro" id="IPR039425">
    <property type="entry name" value="RNA_pol_sigma-70-like"/>
</dbReference>
<dbReference type="InterPro" id="IPR014284">
    <property type="entry name" value="RNA_pol_sigma-70_dom"/>
</dbReference>
<dbReference type="InterPro" id="IPR013249">
    <property type="entry name" value="RNA_pol_sigma70_r4_t2"/>
</dbReference>
<protein>
    <submittedName>
        <fullName evidence="7">Sigma-70 family RNA polymerase sigma factor</fullName>
    </submittedName>
</protein>
<evidence type="ECO:0000256" key="3">
    <source>
        <dbReference type="ARBA" id="ARBA00023082"/>
    </source>
</evidence>
<dbReference type="InterPro" id="IPR013325">
    <property type="entry name" value="RNA_pol_sigma_r2"/>
</dbReference>
<keyword evidence="3" id="KW-0731">Sigma factor</keyword>
<feature type="domain" description="RNA polymerase sigma factor 70 region 4 type 2" evidence="6">
    <location>
        <begin position="102"/>
        <end position="154"/>
    </location>
</feature>
<evidence type="ECO:0000313" key="7">
    <source>
        <dbReference type="EMBL" id="WAX56940.1"/>
    </source>
</evidence>
<dbReference type="PANTHER" id="PTHR43133:SF25">
    <property type="entry name" value="RNA POLYMERASE SIGMA FACTOR RFAY-RELATED"/>
    <property type="match status" value="1"/>
</dbReference>
<dbReference type="Pfam" id="PF08281">
    <property type="entry name" value="Sigma70_r4_2"/>
    <property type="match status" value="1"/>
</dbReference>
<dbReference type="EMBL" id="CP097463">
    <property type="protein sequence ID" value="WAX56940.1"/>
    <property type="molecule type" value="Genomic_DNA"/>
</dbReference>
<dbReference type="Pfam" id="PF04542">
    <property type="entry name" value="Sigma70_r2"/>
    <property type="match status" value="1"/>
</dbReference>
<reference evidence="7" key="1">
    <citation type="submission" date="2022-05" db="EMBL/GenBank/DDBJ databases">
        <title>Jatrophihabitans sp. SB3-54 whole genome sequence.</title>
        <authorList>
            <person name="Suh M.K."/>
            <person name="Eom M.K."/>
            <person name="Kim J.S."/>
            <person name="Kim H.S."/>
            <person name="Do H.E."/>
            <person name="Shin Y.K."/>
            <person name="Lee J.-S."/>
        </authorList>
    </citation>
    <scope>NUCLEOTIDE SEQUENCE</scope>
    <source>
        <strain evidence="7">SB3-54</strain>
    </source>
</reference>
<dbReference type="InterPro" id="IPR007627">
    <property type="entry name" value="RNA_pol_sigma70_r2"/>
</dbReference>
<evidence type="ECO:0000259" key="6">
    <source>
        <dbReference type="Pfam" id="PF08281"/>
    </source>
</evidence>
<dbReference type="RefSeq" id="WP_269443474.1">
    <property type="nucleotide sequence ID" value="NZ_CP097463.1"/>
</dbReference>
<dbReference type="SUPFAM" id="SSF88659">
    <property type="entry name" value="Sigma3 and sigma4 domains of RNA polymerase sigma factors"/>
    <property type="match status" value="1"/>
</dbReference>
<proteinExistence type="inferred from homology"/>
<evidence type="ECO:0000259" key="5">
    <source>
        <dbReference type="Pfam" id="PF04542"/>
    </source>
</evidence>
<evidence type="ECO:0000313" key="8">
    <source>
        <dbReference type="Proteomes" id="UP001164693"/>
    </source>
</evidence>
<name>A0ABY7JYZ2_9ACTN</name>
<sequence>MDADRERFEELFRRHYAPVVRYAVRRVGVDAAQEVVADTFLTAWRRLDSVPEHALPWLYATARRLIANEVRRQARGARLGQKIAGGADGAVPDHAEEIADRLRVGAALQQLTERDREVLRLAEWERLDSADSARVLGCSVAAFKVRLHRARRRLAAALDSGACAPTPVEVLNRGDRS</sequence>
<accession>A0ABY7JYZ2</accession>
<evidence type="ECO:0000256" key="2">
    <source>
        <dbReference type="ARBA" id="ARBA00023015"/>
    </source>
</evidence>
<evidence type="ECO:0000256" key="1">
    <source>
        <dbReference type="ARBA" id="ARBA00010641"/>
    </source>
</evidence>
<keyword evidence="4" id="KW-0804">Transcription</keyword>
<keyword evidence="8" id="KW-1185">Reference proteome</keyword>
<evidence type="ECO:0000256" key="4">
    <source>
        <dbReference type="ARBA" id="ARBA00023163"/>
    </source>
</evidence>
<feature type="domain" description="RNA polymerase sigma-70 region 2" evidence="5">
    <location>
        <begin position="11"/>
        <end position="75"/>
    </location>
</feature>
<dbReference type="Gene3D" id="1.10.1740.10">
    <property type="match status" value="1"/>
</dbReference>
<comment type="similarity">
    <text evidence="1">Belongs to the sigma-70 factor family. ECF subfamily.</text>
</comment>
<dbReference type="PANTHER" id="PTHR43133">
    <property type="entry name" value="RNA POLYMERASE ECF-TYPE SIGMA FACTO"/>
    <property type="match status" value="1"/>
</dbReference>
<dbReference type="InterPro" id="IPR036388">
    <property type="entry name" value="WH-like_DNA-bd_sf"/>
</dbReference>
<gene>
    <name evidence="7" type="ORF">M6B22_20815</name>
</gene>
<keyword evidence="2" id="KW-0805">Transcription regulation</keyword>
<organism evidence="7 8">
    <name type="scientific">Jatrophihabitans cynanchi</name>
    <dbReference type="NCBI Taxonomy" id="2944128"/>
    <lineage>
        <taxon>Bacteria</taxon>
        <taxon>Bacillati</taxon>
        <taxon>Actinomycetota</taxon>
        <taxon>Actinomycetes</taxon>
        <taxon>Jatrophihabitantales</taxon>
        <taxon>Jatrophihabitantaceae</taxon>
        <taxon>Jatrophihabitans</taxon>
    </lineage>
</organism>
<dbReference type="InterPro" id="IPR013324">
    <property type="entry name" value="RNA_pol_sigma_r3/r4-like"/>
</dbReference>
<dbReference type="Gene3D" id="1.10.10.10">
    <property type="entry name" value="Winged helix-like DNA-binding domain superfamily/Winged helix DNA-binding domain"/>
    <property type="match status" value="1"/>
</dbReference>